<evidence type="ECO:0000313" key="7">
    <source>
        <dbReference type="Proteomes" id="UP000021369"/>
    </source>
</evidence>
<dbReference type="RefSeq" id="WP_037289482.1">
    <property type="nucleotide sequence ID" value="NZ_JEOB01000004.1"/>
</dbReference>
<dbReference type="EC" id="1.97.1.-" evidence="5"/>
<dbReference type="PATRIC" id="fig|1341156.4.peg.2594"/>
<evidence type="ECO:0000256" key="3">
    <source>
        <dbReference type="ARBA" id="ARBA00023004"/>
    </source>
</evidence>
<organism evidence="6 7">
    <name type="scientific">Ruminococcus albus SY3</name>
    <dbReference type="NCBI Taxonomy" id="1341156"/>
    <lineage>
        <taxon>Bacteria</taxon>
        <taxon>Bacillati</taxon>
        <taxon>Bacillota</taxon>
        <taxon>Clostridia</taxon>
        <taxon>Eubacteriales</taxon>
        <taxon>Oscillospiraceae</taxon>
        <taxon>Ruminococcus</taxon>
    </lineage>
</organism>
<dbReference type="NCBIfam" id="TIGR02491">
    <property type="entry name" value="NrdG"/>
    <property type="match status" value="1"/>
</dbReference>
<dbReference type="InterPro" id="IPR058240">
    <property type="entry name" value="rSAM_sf"/>
</dbReference>
<dbReference type="CDD" id="cd01335">
    <property type="entry name" value="Radical_SAM"/>
    <property type="match status" value="1"/>
</dbReference>
<evidence type="ECO:0000256" key="4">
    <source>
        <dbReference type="ARBA" id="ARBA00023014"/>
    </source>
</evidence>
<evidence type="ECO:0000256" key="1">
    <source>
        <dbReference type="ARBA" id="ARBA00022691"/>
    </source>
</evidence>
<dbReference type="EMBL" id="JEOB01000004">
    <property type="protein sequence ID" value="EXM37664.1"/>
    <property type="molecule type" value="Genomic_DNA"/>
</dbReference>
<dbReference type="Gene3D" id="3.20.20.70">
    <property type="entry name" value="Aldolase class I"/>
    <property type="match status" value="1"/>
</dbReference>
<dbReference type="GO" id="GO:0046872">
    <property type="term" value="F:metal ion binding"/>
    <property type="evidence" value="ECO:0007669"/>
    <property type="project" value="UniProtKB-KW"/>
</dbReference>
<comment type="similarity">
    <text evidence="5">Belongs to the organic radical-activating enzymes family.</text>
</comment>
<keyword evidence="3" id="KW-0408">Iron</keyword>
<dbReference type="InterPro" id="IPR013785">
    <property type="entry name" value="Aldolase_TIM"/>
</dbReference>
<dbReference type="Proteomes" id="UP000021369">
    <property type="component" value="Unassembled WGS sequence"/>
</dbReference>
<keyword evidence="7" id="KW-1185">Reference proteome</keyword>
<dbReference type="InterPro" id="IPR012837">
    <property type="entry name" value="NrdG"/>
</dbReference>
<protein>
    <recommendedName>
        <fullName evidence="5">Anaerobic ribonucleoside-triphosphate reductase-activating protein</fullName>
        <ecNumber evidence="5">1.97.1.-</ecNumber>
    </recommendedName>
</protein>
<evidence type="ECO:0000313" key="6">
    <source>
        <dbReference type="EMBL" id="EXM37664.1"/>
    </source>
</evidence>
<dbReference type="SFLD" id="SFLDG01063">
    <property type="entry name" value="activating_enzymes__group_1"/>
    <property type="match status" value="1"/>
</dbReference>
<dbReference type="OrthoDB" id="9782387at2"/>
<dbReference type="GO" id="GO:0043365">
    <property type="term" value="F:[formate-C-acetyltransferase]-activating enzyme activity"/>
    <property type="evidence" value="ECO:0007669"/>
    <property type="project" value="InterPro"/>
</dbReference>
<dbReference type="AlphaFoldDB" id="A0A011UAM7"/>
<keyword evidence="2" id="KW-0479">Metal-binding</keyword>
<evidence type="ECO:0000256" key="5">
    <source>
        <dbReference type="PIRNR" id="PIRNR000368"/>
    </source>
</evidence>
<keyword evidence="1" id="KW-0949">S-adenosyl-L-methionine</keyword>
<dbReference type="SFLD" id="SFLDS00029">
    <property type="entry name" value="Radical_SAM"/>
    <property type="match status" value="1"/>
</dbReference>
<dbReference type="InterPro" id="IPR007197">
    <property type="entry name" value="rSAM"/>
</dbReference>
<dbReference type="SFLD" id="SFLDG01066">
    <property type="entry name" value="organic_radical-activating_enz"/>
    <property type="match status" value="1"/>
</dbReference>
<accession>A0A011UAM7</accession>
<dbReference type="SFLD" id="SFLDF00299">
    <property type="entry name" value="anaerobic_ribonucleoside-triph"/>
    <property type="match status" value="1"/>
</dbReference>
<comment type="caution">
    <text evidence="6">The sequence shown here is derived from an EMBL/GenBank/DDBJ whole genome shotgun (WGS) entry which is preliminary data.</text>
</comment>
<reference evidence="6 7" key="1">
    <citation type="submission" date="2013-06" db="EMBL/GenBank/DDBJ databases">
        <title>Rumen cellulosomics: divergent fiber-degrading strategies revealed by comparative genome-wide analysis of six Ruminococcal strains.</title>
        <authorList>
            <person name="Dassa B."/>
            <person name="Borovok I."/>
            <person name="Lamed R."/>
            <person name="Flint H."/>
            <person name="Yeoman C.J."/>
            <person name="White B."/>
            <person name="Bayer E.A."/>
        </authorList>
    </citation>
    <scope>NUCLEOTIDE SEQUENCE [LARGE SCALE GENOMIC DNA]</scope>
    <source>
        <strain evidence="6 7">SY3</strain>
    </source>
</reference>
<dbReference type="GO" id="GO:0051539">
    <property type="term" value="F:4 iron, 4 sulfur cluster binding"/>
    <property type="evidence" value="ECO:0007669"/>
    <property type="project" value="InterPro"/>
</dbReference>
<comment type="function">
    <text evidence="5">Activation of anaerobic ribonucleoside-triphosphate reductase under anaerobic conditions by generation of an organic free radical, using S-adenosylmethionine and reduced flavodoxin as cosubstrates to produce 5'-deoxy-adenosine.</text>
</comment>
<evidence type="ECO:0000256" key="2">
    <source>
        <dbReference type="ARBA" id="ARBA00022723"/>
    </source>
</evidence>
<proteinExistence type="inferred from homology"/>
<dbReference type="SUPFAM" id="SSF102114">
    <property type="entry name" value="Radical SAM enzymes"/>
    <property type="match status" value="1"/>
</dbReference>
<name>A0A011UAM7_RUMAL</name>
<dbReference type="Pfam" id="PF13353">
    <property type="entry name" value="Fer4_12"/>
    <property type="match status" value="1"/>
</dbReference>
<keyword evidence="4" id="KW-0411">Iron-sulfur</keyword>
<dbReference type="PIRSF" id="PIRSF000368">
    <property type="entry name" value="NrdG"/>
    <property type="match status" value="1"/>
</dbReference>
<keyword evidence="5" id="KW-0560">Oxidoreductase</keyword>
<sequence>MRYANIDNCEIVNGEDIGATLYVQGCHRHCKNCFNPETWDFNGGKEWNDEVKNQFLALIDRPYIKRVTILGGEPLAYENLPEVYDLVKTIKEKFPDKKIWLYTGYELSCGINERGDLVGDFANADIGWDNGLLSNHIVRACDVVVDGDFRDELKDYTLQFRGSSNQRLIDVQKTISQGQIVLWGEHND</sequence>
<gene>
    <name evidence="6" type="ORF">RASY3_14975</name>
</gene>